<proteinExistence type="predicted"/>
<evidence type="ECO:0000313" key="2">
    <source>
        <dbReference type="Proteomes" id="UP001066276"/>
    </source>
</evidence>
<name>A0AAV7UAT8_PLEWA</name>
<protein>
    <submittedName>
        <fullName evidence="1">Uncharacterized protein</fullName>
    </submittedName>
</protein>
<keyword evidence="2" id="KW-1185">Reference proteome</keyword>
<evidence type="ECO:0000313" key="1">
    <source>
        <dbReference type="EMBL" id="KAJ1185456.1"/>
    </source>
</evidence>
<dbReference type="AlphaFoldDB" id="A0AAV7UAT8"/>
<sequence>MQPRGSGFLQQRISIGRSVWRSFRYAAAAVSSASSQLGHVQSPGPAKRGTGLAWLCLCAGPNRAMCKWGASVRTT</sequence>
<reference evidence="1" key="1">
    <citation type="journal article" date="2022" name="bioRxiv">
        <title>Sequencing and chromosome-scale assembly of the giantPleurodeles waltlgenome.</title>
        <authorList>
            <person name="Brown T."/>
            <person name="Elewa A."/>
            <person name="Iarovenko S."/>
            <person name="Subramanian E."/>
            <person name="Araus A.J."/>
            <person name="Petzold A."/>
            <person name="Susuki M."/>
            <person name="Suzuki K.-i.T."/>
            <person name="Hayashi T."/>
            <person name="Toyoda A."/>
            <person name="Oliveira C."/>
            <person name="Osipova E."/>
            <person name="Leigh N.D."/>
            <person name="Simon A."/>
            <person name="Yun M.H."/>
        </authorList>
    </citation>
    <scope>NUCLEOTIDE SEQUENCE</scope>
    <source>
        <strain evidence="1">20211129_DDA</strain>
        <tissue evidence="1">Liver</tissue>
    </source>
</reference>
<comment type="caution">
    <text evidence="1">The sequence shown here is derived from an EMBL/GenBank/DDBJ whole genome shotgun (WGS) entry which is preliminary data.</text>
</comment>
<dbReference type="Proteomes" id="UP001066276">
    <property type="component" value="Chromosome 3_1"/>
</dbReference>
<dbReference type="EMBL" id="JANPWB010000005">
    <property type="protein sequence ID" value="KAJ1185456.1"/>
    <property type="molecule type" value="Genomic_DNA"/>
</dbReference>
<organism evidence="1 2">
    <name type="scientific">Pleurodeles waltl</name>
    <name type="common">Iberian ribbed newt</name>
    <dbReference type="NCBI Taxonomy" id="8319"/>
    <lineage>
        <taxon>Eukaryota</taxon>
        <taxon>Metazoa</taxon>
        <taxon>Chordata</taxon>
        <taxon>Craniata</taxon>
        <taxon>Vertebrata</taxon>
        <taxon>Euteleostomi</taxon>
        <taxon>Amphibia</taxon>
        <taxon>Batrachia</taxon>
        <taxon>Caudata</taxon>
        <taxon>Salamandroidea</taxon>
        <taxon>Salamandridae</taxon>
        <taxon>Pleurodelinae</taxon>
        <taxon>Pleurodeles</taxon>
    </lineage>
</organism>
<accession>A0AAV7UAT8</accession>
<gene>
    <name evidence="1" type="ORF">NDU88_002248</name>
</gene>